<dbReference type="OrthoDB" id="42638at2759"/>
<comment type="caution">
    <text evidence="3">The sequence shown here is derived from an EMBL/GenBank/DDBJ whole genome shotgun (WGS) entry which is preliminary data.</text>
</comment>
<dbReference type="PANTHER" id="PTHR22901:SF0">
    <property type="entry name" value="SIALATE O-ACETYLESTERASE"/>
    <property type="match status" value="1"/>
</dbReference>
<dbReference type="InterPro" id="IPR036514">
    <property type="entry name" value="SGNH_hydro_sf"/>
</dbReference>
<keyword evidence="4" id="KW-1185">Reference proteome</keyword>
<gene>
    <name evidence="3" type="ORF">KP79_PYT06917</name>
</gene>
<keyword evidence="1" id="KW-0378">Hydrolase</keyword>
<evidence type="ECO:0000259" key="2">
    <source>
        <dbReference type="Pfam" id="PF03629"/>
    </source>
</evidence>
<proteinExistence type="predicted"/>
<dbReference type="InterPro" id="IPR039329">
    <property type="entry name" value="SIAE"/>
</dbReference>
<dbReference type="GO" id="GO:0005975">
    <property type="term" value="P:carbohydrate metabolic process"/>
    <property type="evidence" value="ECO:0007669"/>
    <property type="project" value="TreeGrafter"/>
</dbReference>
<dbReference type="PANTHER" id="PTHR22901">
    <property type="entry name" value="SIALATE O-ACETYLESTERASE"/>
    <property type="match status" value="1"/>
</dbReference>
<protein>
    <submittedName>
        <fullName evidence="3">Sialate O-acetylesterase</fullName>
    </submittedName>
</protein>
<feature type="domain" description="Sialate O-acetylesterase" evidence="2">
    <location>
        <begin position="88"/>
        <end position="278"/>
    </location>
</feature>
<dbReference type="EMBL" id="NEDP02004694">
    <property type="protein sequence ID" value="OWF44708.1"/>
    <property type="molecule type" value="Genomic_DNA"/>
</dbReference>
<dbReference type="GO" id="GO:0001681">
    <property type="term" value="F:sialate O-acetylesterase activity"/>
    <property type="evidence" value="ECO:0007669"/>
    <property type="project" value="InterPro"/>
</dbReference>
<sequence>MTYYNDHMVLQQGAGGAIVWGTSSNLSDTVQLVLNGHKVSEDVVTHSSTGIMTWIAKVVVIGDNYGPYTLAAKSGQGTRTLHDVMFGDVWICSGQSNMEFNMYGVTNHSAEFAEASNYSNVRIFKTKHTQSSVALHDFNDTPFLNWSVPVQATLGGFSAVCWLFGKQLSSQFKYPIGLIESNWGGTRIEWWSLASALSKCPHNGKSCSIIAILAIFRAIHNSDLWNAMMSPFTRNTIYGAFWYQGEANAGASTLYTCQFPEMINDWRQTFSSASLHTTSAEFQFGFVQLAPFRAGEESKGFPSLRWAQTAGYGKVPNAKMPNTFMSVALDLPDFSSPFGSIHPRFKHDVASRLALSALAVAYHKSGLEYQGPYLSDYQLTGHSLNIEYDQGRTPIRVNANTTNFEVCCSEALCDKNNGNWKPAPMTSQDVSSVTLNTIKCGHVTVAAVRYAWRESPCPFKQCAVYGRDTDLPGPPFYHSFL</sequence>
<reference evidence="3 4" key="1">
    <citation type="journal article" date="2017" name="Nat. Ecol. Evol.">
        <title>Scallop genome provides insights into evolution of bilaterian karyotype and development.</title>
        <authorList>
            <person name="Wang S."/>
            <person name="Zhang J."/>
            <person name="Jiao W."/>
            <person name="Li J."/>
            <person name="Xun X."/>
            <person name="Sun Y."/>
            <person name="Guo X."/>
            <person name="Huan P."/>
            <person name="Dong B."/>
            <person name="Zhang L."/>
            <person name="Hu X."/>
            <person name="Sun X."/>
            <person name="Wang J."/>
            <person name="Zhao C."/>
            <person name="Wang Y."/>
            <person name="Wang D."/>
            <person name="Huang X."/>
            <person name="Wang R."/>
            <person name="Lv J."/>
            <person name="Li Y."/>
            <person name="Zhang Z."/>
            <person name="Liu B."/>
            <person name="Lu W."/>
            <person name="Hui Y."/>
            <person name="Liang J."/>
            <person name="Zhou Z."/>
            <person name="Hou R."/>
            <person name="Li X."/>
            <person name="Liu Y."/>
            <person name="Li H."/>
            <person name="Ning X."/>
            <person name="Lin Y."/>
            <person name="Zhao L."/>
            <person name="Xing Q."/>
            <person name="Dou J."/>
            <person name="Li Y."/>
            <person name="Mao J."/>
            <person name="Guo H."/>
            <person name="Dou H."/>
            <person name="Li T."/>
            <person name="Mu C."/>
            <person name="Jiang W."/>
            <person name="Fu Q."/>
            <person name="Fu X."/>
            <person name="Miao Y."/>
            <person name="Liu J."/>
            <person name="Yu Q."/>
            <person name="Li R."/>
            <person name="Liao H."/>
            <person name="Li X."/>
            <person name="Kong Y."/>
            <person name="Jiang Z."/>
            <person name="Chourrout D."/>
            <person name="Li R."/>
            <person name="Bao Z."/>
        </authorList>
    </citation>
    <scope>NUCLEOTIDE SEQUENCE [LARGE SCALE GENOMIC DNA]</scope>
    <source>
        <strain evidence="3 4">PY_sf001</strain>
    </source>
</reference>
<name>A0A210Q7J4_MIZYE</name>
<dbReference type="Gene3D" id="3.40.50.1110">
    <property type="entry name" value="SGNH hydrolase"/>
    <property type="match status" value="1"/>
</dbReference>
<dbReference type="Pfam" id="PF03629">
    <property type="entry name" value="SASA"/>
    <property type="match status" value="1"/>
</dbReference>
<organism evidence="3 4">
    <name type="scientific">Mizuhopecten yessoensis</name>
    <name type="common">Japanese scallop</name>
    <name type="synonym">Patinopecten yessoensis</name>
    <dbReference type="NCBI Taxonomy" id="6573"/>
    <lineage>
        <taxon>Eukaryota</taxon>
        <taxon>Metazoa</taxon>
        <taxon>Spiralia</taxon>
        <taxon>Lophotrochozoa</taxon>
        <taxon>Mollusca</taxon>
        <taxon>Bivalvia</taxon>
        <taxon>Autobranchia</taxon>
        <taxon>Pteriomorphia</taxon>
        <taxon>Pectinida</taxon>
        <taxon>Pectinoidea</taxon>
        <taxon>Pectinidae</taxon>
        <taxon>Mizuhopecten</taxon>
    </lineage>
</organism>
<dbReference type="InterPro" id="IPR005181">
    <property type="entry name" value="SASA"/>
</dbReference>
<accession>A0A210Q7J4</accession>
<evidence type="ECO:0000313" key="3">
    <source>
        <dbReference type="EMBL" id="OWF44708.1"/>
    </source>
</evidence>
<dbReference type="AlphaFoldDB" id="A0A210Q7J4"/>
<evidence type="ECO:0000313" key="4">
    <source>
        <dbReference type="Proteomes" id="UP000242188"/>
    </source>
</evidence>
<evidence type="ECO:0000256" key="1">
    <source>
        <dbReference type="ARBA" id="ARBA00022801"/>
    </source>
</evidence>
<dbReference type="SUPFAM" id="SSF52266">
    <property type="entry name" value="SGNH hydrolase"/>
    <property type="match status" value="1"/>
</dbReference>
<dbReference type="Proteomes" id="UP000242188">
    <property type="component" value="Unassembled WGS sequence"/>
</dbReference>